<evidence type="ECO:0000313" key="3">
    <source>
        <dbReference type="EMBL" id="GMJ03511.1"/>
    </source>
</evidence>
<dbReference type="AlphaFoldDB" id="A0A9W7IX90"/>
<dbReference type="PANTHER" id="PTHR33116:SF75">
    <property type="entry name" value="RIBONUCLEASE H PROTEIN"/>
    <property type="match status" value="1"/>
</dbReference>
<dbReference type="SUPFAM" id="SSF56672">
    <property type="entry name" value="DNA/RNA polymerases"/>
    <property type="match status" value="1"/>
</dbReference>
<dbReference type="CDD" id="cd01650">
    <property type="entry name" value="RT_nLTR_like"/>
    <property type="match status" value="1"/>
</dbReference>
<dbReference type="Pfam" id="PF00078">
    <property type="entry name" value="RVT_1"/>
    <property type="match status" value="1"/>
</dbReference>
<protein>
    <recommendedName>
        <fullName evidence="2">Reverse transcriptase domain-containing protein</fullName>
    </recommendedName>
</protein>
<keyword evidence="1" id="KW-0812">Transmembrane</keyword>
<dbReference type="EMBL" id="BSYR01000037">
    <property type="protein sequence ID" value="GMJ03511.1"/>
    <property type="molecule type" value="Genomic_DNA"/>
</dbReference>
<dbReference type="PROSITE" id="PS50878">
    <property type="entry name" value="RT_POL"/>
    <property type="match status" value="1"/>
</dbReference>
<feature type="domain" description="Reverse transcriptase" evidence="2">
    <location>
        <begin position="1"/>
        <end position="231"/>
    </location>
</feature>
<keyword evidence="1" id="KW-0472">Membrane</keyword>
<accession>A0A9W7IX90</accession>
<dbReference type="OrthoDB" id="1430937at2759"/>
<evidence type="ECO:0000256" key="1">
    <source>
        <dbReference type="SAM" id="Phobius"/>
    </source>
</evidence>
<dbReference type="InterPro" id="IPR043502">
    <property type="entry name" value="DNA/RNA_pol_sf"/>
</dbReference>
<evidence type="ECO:0000313" key="4">
    <source>
        <dbReference type="Proteomes" id="UP001165190"/>
    </source>
</evidence>
<name>A0A9W7IX90_HIBTR</name>
<keyword evidence="1" id="KW-1133">Transmembrane helix</keyword>
<comment type="caution">
    <text evidence="3">The sequence shown here is derived from an EMBL/GenBank/DDBJ whole genome shotgun (WGS) entry which is preliminary data.</text>
</comment>
<dbReference type="PANTHER" id="PTHR33116">
    <property type="entry name" value="REVERSE TRANSCRIPTASE ZINC-BINDING DOMAIN-CONTAINING PROTEIN-RELATED-RELATED"/>
    <property type="match status" value="1"/>
</dbReference>
<gene>
    <name evidence="3" type="ORF">HRI_004020300</name>
</gene>
<sequence length="323" mass="36509">MSRRLKNSLEELIGETQFPFYPGKQLLDCSLISNEAIDLIKRRGQPRVIFKADFSKAYDTIDWGFLMFMMEKMGFSRRWRDWILRCISSSQISVLINGSPSRSFSIRRGLRQGCPLSPMLFNLAAEALSALLKKAASLGFFNGVNFGNQGVSITHLQFADDLIVFCGASSKEICNIISTLRGFEIVSGLKLNLSKSDLIGINIEVSRTQAWADSIGCKRKELSCKYLGVPLGINKNSVVMWNPVIEKFESKFAGWKSKLLSLGGRIVLIKVVLTNLPVFYMFLFHMPTAVSSKLNKMVAKFLWDGLEKRKIHWLSWETLCKPK</sequence>
<organism evidence="3 4">
    <name type="scientific">Hibiscus trionum</name>
    <name type="common">Flower of an hour</name>
    <dbReference type="NCBI Taxonomy" id="183268"/>
    <lineage>
        <taxon>Eukaryota</taxon>
        <taxon>Viridiplantae</taxon>
        <taxon>Streptophyta</taxon>
        <taxon>Embryophyta</taxon>
        <taxon>Tracheophyta</taxon>
        <taxon>Spermatophyta</taxon>
        <taxon>Magnoliopsida</taxon>
        <taxon>eudicotyledons</taxon>
        <taxon>Gunneridae</taxon>
        <taxon>Pentapetalae</taxon>
        <taxon>rosids</taxon>
        <taxon>malvids</taxon>
        <taxon>Malvales</taxon>
        <taxon>Malvaceae</taxon>
        <taxon>Malvoideae</taxon>
        <taxon>Hibiscus</taxon>
    </lineage>
</organism>
<keyword evidence="4" id="KW-1185">Reference proteome</keyword>
<dbReference type="Proteomes" id="UP001165190">
    <property type="component" value="Unassembled WGS sequence"/>
</dbReference>
<feature type="transmembrane region" description="Helical" evidence="1">
    <location>
        <begin position="266"/>
        <end position="286"/>
    </location>
</feature>
<reference evidence="3" key="1">
    <citation type="submission" date="2023-05" db="EMBL/GenBank/DDBJ databases">
        <title>Genome and transcriptome analyses reveal genes involved in the formation of fine ridges on petal epidermal cells in Hibiscus trionum.</title>
        <authorList>
            <person name="Koshimizu S."/>
            <person name="Masuda S."/>
            <person name="Ishii T."/>
            <person name="Shirasu K."/>
            <person name="Hoshino A."/>
            <person name="Arita M."/>
        </authorList>
    </citation>
    <scope>NUCLEOTIDE SEQUENCE</scope>
    <source>
        <strain evidence="3">Hamamatsu line</strain>
    </source>
</reference>
<evidence type="ECO:0000259" key="2">
    <source>
        <dbReference type="PROSITE" id="PS50878"/>
    </source>
</evidence>
<dbReference type="InterPro" id="IPR000477">
    <property type="entry name" value="RT_dom"/>
</dbReference>
<proteinExistence type="predicted"/>